<organism evidence="1 2">
    <name type="scientific">Enterobacter asburiae</name>
    <dbReference type="NCBI Taxonomy" id="61645"/>
    <lineage>
        <taxon>Bacteria</taxon>
        <taxon>Pseudomonadati</taxon>
        <taxon>Pseudomonadota</taxon>
        <taxon>Gammaproteobacteria</taxon>
        <taxon>Enterobacterales</taxon>
        <taxon>Enterobacteriaceae</taxon>
        <taxon>Enterobacter</taxon>
        <taxon>Enterobacter cloacae complex</taxon>
    </lineage>
</organism>
<geneLocation type="plasmid" evidence="1 2">
    <name>pWW19C-IncHI2</name>
</geneLocation>
<accession>A0AAQ0JAT2</accession>
<dbReference type="AlphaFoldDB" id="A0AAQ0JAT2"/>
<dbReference type="Proteomes" id="UP000826990">
    <property type="component" value="Plasmid pWW19C-IncHI2"/>
</dbReference>
<name>A0AAQ0JAT2_ENTAS</name>
<keyword evidence="1" id="KW-0614">Plasmid</keyword>
<sequence>MEYIKRTQPLFDTLTIDNCHDYLARNQLDFVQISHEEYSKRPTYLGDTTELILDFDFRSSWNGIHVSLDKREDGHFMNVGMHMAMEGYIGTYAISENHYRNLIQLAKDNDYVANVRAIFAESIDFVDFSRRVGQATVRVDAQLPTSEFFRKFFGLDDIFMQQIIADIYFWL</sequence>
<gene>
    <name evidence="1" type="ORF">KZX48_23965</name>
</gene>
<dbReference type="EMBL" id="CP080108">
    <property type="protein sequence ID" value="QYD29462.1"/>
    <property type="molecule type" value="Genomic_DNA"/>
</dbReference>
<dbReference type="RefSeq" id="WP_154610201.1">
    <property type="nucleotide sequence ID" value="NZ_CP080108.1"/>
</dbReference>
<evidence type="ECO:0000313" key="1">
    <source>
        <dbReference type="EMBL" id="QYD29462.1"/>
    </source>
</evidence>
<proteinExistence type="predicted"/>
<evidence type="ECO:0000313" key="2">
    <source>
        <dbReference type="Proteomes" id="UP000826990"/>
    </source>
</evidence>
<reference evidence="1" key="1">
    <citation type="submission" date="2021-07" db="EMBL/GenBank/DDBJ databases">
        <title>Characterization of Emerging Pathogens Carrying KPC-2 Gene in IncP-6 Plasmids Isolated from Urban Sewage in Argentina.</title>
        <authorList>
            <person name="Ghiglione B."/>
            <person name="Haim M.S."/>
            <person name="Dropa M."/>
        </authorList>
    </citation>
    <scope>NUCLEOTIDE SEQUENCE</scope>
    <source>
        <strain evidence="1">WW-19C</strain>
        <plasmid evidence="1">pWW19C-IncHI2</plasmid>
    </source>
</reference>
<protein>
    <submittedName>
        <fullName evidence="1">Uncharacterized protein</fullName>
    </submittedName>
</protein>